<name>A0ABD6W6E6_RATRA</name>
<dbReference type="Proteomes" id="UP000237881">
    <property type="component" value="Unassembled WGS sequence"/>
</dbReference>
<protein>
    <submittedName>
        <fullName evidence="1">Uncharacterized protein</fullName>
    </submittedName>
</protein>
<evidence type="ECO:0000313" key="1">
    <source>
        <dbReference type="EMBL" id="PPF11728.1"/>
    </source>
</evidence>
<gene>
    <name evidence="1" type="ORF">C5C04_11620</name>
    <name evidence="2" type="ORF">C5C40_09790</name>
</gene>
<proteinExistence type="predicted"/>
<dbReference type="EMBL" id="PSUL01000030">
    <property type="protein sequence ID" value="PPF11728.1"/>
    <property type="molecule type" value="Genomic_DNA"/>
</dbReference>
<reference evidence="3 4" key="1">
    <citation type="submission" date="2018-02" db="EMBL/GenBank/DDBJ databases">
        <title>Bacteriophage NCPPB3778 and a type I-E CRISPR drive the evolution of the US Biological Select Agent, Rathayibacter toxicus.</title>
        <authorList>
            <person name="Davis E.W.II."/>
            <person name="Tabima J.F."/>
            <person name="Weisberg A.J."/>
            <person name="Lopes L.D."/>
            <person name="Wiseman M.S."/>
            <person name="Wiseman M.S."/>
            <person name="Pupko T."/>
            <person name="Belcher M.S."/>
            <person name="Sechler A.J."/>
            <person name="Tancos M.A."/>
            <person name="Schroeder B.K."/>
            <person name="Murray T.D."/>
            <person name="Luster D.G."/>
            <person name="Schneider W.L."/>
            <person name="Rogers E."/>
            <person name="Andreote F.D."/>
            <person name="Grunwald N.J."/>
            <person name="Putnam M.L."/>
            <person name="Chang J.H."/>
        </authorList>
    </citation>
    <scope>NUCLEOTIDE SEQUENCE [LARGE SCALE GENOMIC DNA]</scope>
    <source>
        <strain evidence="2 4">AY1D6</strain>
        <strain evidence="1 3">AY1I9</strain>
    </source>
</reference>
<comment type="caution">
    <text evidence="1">The sequence shown here is derived from an EMBL/GenBank/DDBJ whole genome shotgun (WGS) entry which is preliminary data.</text>
</comment>
<evidence type="ECO:0000313" key="2">
    <source>
        <dbReference type="EMBL" id="PPH76042.1"/>
    </source>
</evidence>
<dbReference type="EMBL" id="PSVT01000019">
    <property type="protein sequence ID" value="PPH76042.1"/>
    <property type="molecule type" value="Genomic_DNA"/>
</dbReference>
<organism evidence="1 3">
    <name type="scientific">Rathayibacter rathayi</name>
    <name type="common">Corynebacterium rathayi</name>
    <dbReference type="NCBI Taxonomy" id="33887"/>
    <lineage>
        <taxon>Bacteria</taxon>
        <taxon>Bacillati</taxon>
        <taxon>Actinomycetota</taxon>
        <taxon>Actinomycetes</taxon>
        <taxon>Micrococcales</taxon>
        <taxon>Microbacteriaceae</taxon>
        <taxon>Rathayibacter</taxon>
    </lineage>
</organism>
<dbReference type="Proteomes" id="UP000239698">
    <property type="component" value="Unassembled WGS sequence"/>
</dbReference>
<keyword evidence="4" id="KW-1185">Reference proteome</keyword>
<accession>A0ABD6W6E6</accession>
<evidence type="ECO:0000313" key="4">
    <source>
        <dbReference type="Proteomes" id="UP000239698"/>
    </source>
</evidence>
<sequence>MVRLTCTPEIVPQAVPLYEDRVKASVGDPEAAAAGVAVVTATAGTAHAAPLTRVRRPTPFSAGMLQPSLRAMVWGVVGFFMQYSDVLGDQDGSHRGDSSAP</sequence>
<dbReference type="AlphaFoldDB" id="A0ABD6W6E6"/>
<evidence type="ECO:0000313" key="3">
    <source>
        <dbReference type="Proteomes" id="UP000237881"/>
    </source>
</evidence>